<dbReference type="RefSeq" id="WP_015325846.1">
    <property type="nucleotide sequence ID" value="NC_019978.1"/>
</dbReference>
<dbReference type="InterPro" id="IPR011004">
    <property type="entry name" value="Trimer_LpxA-like_sf"/>
</dbReference>
<comment type="caution">
    <text evidence="20">Lacks conserved residue(s) required for the propagation of feature annotation.</text>
</comment>
<evidence type="ECO:0000256" key="8">
    <source>
        <dbReference type="ARBA" id="ARBA00022695"/>
    </source>
</evidence>
<feature type="binding site" evidence="20">
    <location>
        <position position="228"/>
    </location>
    <ligand>
        <name>Mg(2+)</name>
        <dbReference type="ChEBI" id="CHEBI:18420"/>
    </ligand>
</feature>
<dbReference type="GO" id="GO:0009245">
    <property type="term" value="P:lipid A biosynthetic process"/>
    <property type="evidence" value="ECO:0007669"/>
    <property type="project" value="UniProtKB-UniRule"/>
</dbReference>
<protein>
    <recommendedName>
        <fullName evidence="20">Bifunctional protein GlmU</fullName>
    </recommendedName>
    <domain>
        <recommendedName>
            <fullName evidence="20">UDP-N-acetylglucosamine pyrophosphorylase</fullName>
            <ecNumber evidence="20">2.7.7.23</ecNumber>
        </recommendedName>
        <alternativeName>
            <fullName evidence="20">N-acetylglucosamine-1-phosphate uridyltransferase</fullName>
        </alternativeName>
    </domain>
    <domain>
        <recommendedName>
            <fullName evidence="20">Glucosamine-1-phosphate N-acetyltransferase</fullName>
            <ecNumber evidence="20">2.3.1.157</ecNumber>
        </recommendedName>
    </domain>
</protein>
<dbReference type="InterPro" id="IPR029044">
    <property type="entry name" value="Nucleotide-diphossugar_trans"/>
</dbReference>
<dbReference type="UniPathway" id="UPA00113">
    <property type="reaction ID" value="UER00532"/>
</dbReference>
<feature type="region of interest" description="N-acetyltransferase" evidence="20">
    <location>
        <begin position="252"/>
        <end position="448"/>
    </location>
</feature>
<evidence type="ECO:0000256" key="19">
    <source>
        <dbReference type="ARBA" id="ARBA00049628"/>
    </source>
</evidence>
<evidence type="ECO:0000256" key="6">
    <source>
        <dbReference type="ARBA" id="ARBA00022490"/>
    </source>
</evidence>
<dbReference type="CDD" id="cd03353">
    <property type="entry name" value="LbH_GlmU_C"/>
    <property type="match status" value="1"/>
</dbReference>
<comment type="subcellular location">
    <subcellularLocation>
        <location evidence="1 20">Cytoplasm</location>
    </subcellularLocation>
</comment>
<evidence type="ECO:0000256" key="20">
    <source>
        <dbReference type="HAMAP-Rule" id="MF_01631"/>
    </source>
</evidence>
<dbReference type="GO" id="GO:0016020">
    <property type="term" value="C:membrane"/>
    <property type="evidence" value="ECO:0007669"/>
    <property type="project" value="GOC"/>
</dbReference>
<evidence type="ECO:0000256" key="5">
    <source>
        <dbReference type="ARBA" id="ARBA00007947"/>
    </source>
</evidence>
<feature type="binding site" evidence="20">
    <location>
        <position position="140"/>
    </location>
    <ligand>
        <name>UDP-N-acetyl-alpha-D-glucosamine</name>
        <dbReference type="ChEBI" id="CHEBI:57705"/>
    </ligand>
</feature>
<dbReference type="InterPro" id="IPR001451">
    <property type="entry name" value="Hexapep"/>
</dbReference>
<feature type="binding site" evidence="20">
    <location>
        <position position="103"/>
    </location>
    <ligand>
        <name>Mg(2+)</name>
        <dbReference type="ChEBI" id="CHEBI:18420"/>
    </ligand>
</feature>
<evidence type="ECO:0000256" key="17">
    <source>
        <dbReference type="ARBA" id="ARBA00048247"/>
    </source>
</evidence>
<dbReference type="NCBIfam" id="TIGR01173">
    <property type="entry name" value="glmU"/>
    <property type="match status" value="1"/>
</dbReference>
<keyword evidence="10 20" id="KW-0677">Repeat</keyword>
<dbReference type="GO" id="GO:0071555">
    <property type="term" value="P:cell wall organization"/>
    <property type="evidence" value="ECO:0007669"/>
    <property type="project" value="UniProtKB-KW"/>
</dbReference>
<dbReference type="Proteomes" id="UP000010880">
    <property type="component" value="Chromosome"/>
</dbReference>
<dbReference type="EC" id="2.7.7.23" evidence="20"/>
<keyword evidence="13 20" id="KW-0573">Peptidoglycan synthesis</keyword>
<feature type="binding site" evidence="20">
    <location>
        <position position="228"/>
    </location>
    <ligand>
        <name>UDP-N-acetyl-alpha-D-glucosamine</name>
        <dbReference type="ChEBI" id="CHEBI:57705"/>
    </ligand>
</feature>
<feature type="domain" description="Nucleotidyl transferase" evidence="21">
    <location>
        <begin position="7"/>
        <end position="220"/>
    </location>
</feature>
<dbReference type="PATRIC" id="fig|748449.3.peg.84"/>
<feature type="binding site" evidence="20">
    <location>
        <position position="405"/>
    </location>
    <ligand>
        <name>acetyl-CoA</name>
        <dbReference type="ChEBI" id="CHEBI:57288"/>
    </ligand>
</feature>
<dbReference type="PANTHER" id="PTHR43584:SF3">
    <property type="entry name" value="BIFUNCTIONAL PROTEIN GLMU"/>
    <property type="match status" value="1"/>
</dbReference>
<feature type="binding site" evidence="20">
    <location>
        <begin position="78"/>
        <end position="79"/>
    </location>
    <ligand>
        <name>UDP-N-acetyl-alpha-D-glucosamine</name>
        <dbReference type="ChEBI" id="CHEBI:57705"/>
    </ligand>
</feature>
<evidence type="ECO:0000256" key="15">
    <source>
        <dbReference type="ARBA" id="ARBA00023315"/>
    </source>
</evidence>
<dbReference type="GO" id="GO:0009252">
    <property type="term" value="P:peptidoglycan biosynthetic process"/>
    <property type="evidence" value="ECO:0007669"/>
    <property type="project" value="UniProtKB-UniRule"/>
</dbReference>
<evidence type="ECO:0000256" key="1">
    <source>
        <dbReference type="ARBA" id="ARBA00004496"/>
    </source>
</evidence>
<comment type="pathway">
    <text evidence="20">Bacterial outer membrane biogenesis; LPS lipid A biosynthesis.</text>
</comment>
<dbReference type="OrthoDB" id="9775031at2"/>
<organism evidence="22 23">
    <name type="scientific">Halobacteroides halobius (strain ATCC 35273 / DSM 5150 / MD-1)</name>
    <dbReference type="NCBI Taxonomy" id="748449"/>
    <lineage>
        <taxon>Bacteria</taxon>
        <taxon>Bacillati</taxon>
        <taxon>Bacillota</taxon>
        <taxon>Clostridia</taxon>
        <taxon>Halanaerobiales</taxon>
        <taxon>Halobacteroidaceae</taxon>
        <taxon>Halobacteroides</taxon>
    </lineage>
</organism>
<feature type="binding site" evidence="20">
    <location>
        <position position="366"/>
    </location>
    <ligand>
        <name>UDP-N-acetyl-alpha-D-glucosamine</name>
        <dbReference type="ChEBI" id="CHEBI:57705"/>
    </ligand>
</feature>
<dbReference type="Pfam" id="PF00483">
    <property type="entry name" value="NTP_transferase"/>
    <property type="match status" value="1"/>
</dbReference>
<feature type="region of interest" description="Pyrophosphorylase" evidence="20">
    <location>
        <begin position="1"/>
        <end position="230"/>
    </location>
</feature>
<reference evidence="23" key="1">
    <citation type="submission" date="2012-02" db="EMBL/GenBank/DDBJ databases">
        <title>The complete genome of Halobacteroides halobius DSM 5150.</title>
        <authorList>
            <person name="Lucas S."/>
            <person name="Copeland A."/>
            <person name="Lapidus A."/>
            <person name="Glavina del Rio T."/>
            <person name="Dalin E."/>
            <person name="Tice H."/>
            <person name="Bruce D."/>
            <person name="Goodwin L."/>
            <person name="Pitluck S."/>
            <person name="Peters L."/>
            <person name="Mikhailova N."/>
            <person name="Gu W."/>
            <person name="Kyrpides N."/>
            <person name="Mavromatis K."/>
            <person name="Ivanova N."/>
            <person name="Brettin T."/>
            <person name="Detter J.C."/>
            <person name="Han C."/>
            <person name="Larimer F."/>
            <person name="Land M."/>
            <person name="Hauser L."/>
            <person name="Markowitz V."/>
            <person name="Cheng J.-F."/>
            <person name="Hugenholtz P."/>
            <person name="Woyke T."/>
            <person name="Wu D."/>
            <person name="Tindall B."/>
            <person name="Pomrenke H."/>
            <person name="Brambilla E."/>
            <person name="Klenk H.-P."/>
            <person name="Eisen J.A."/>
        </authorList>
    </citation>
    <scope>NUCLEOTIDE SEQUENCE [LARGE SCALE GENOMIC DNA]</scope>
    <source>
        <strain evidence="23">ATCC 35273 / DSM 5150 / MD-1</strain>
    </source>
</reference>
<dbReference type="PANTHER" id="PTHR43584">
    <property type="entry name" value="NUCLEOTIDYL TRANSFERASE"/>
    <property type="match status" value="1"/>
</dbReference>
<feature type="binding site" evidence="20">
    <location>
        <position position="73"/>
    </location>
    <ligand>
        <name>UDP-N-acetyl-alpha-D-glucosamine</name>
        <dbReference type="ChEBI" id="CHEBI:57705"/>
    </ligand>
</feature>
<name>L0K7L7_HALHC</name>
<feature type="binding site" evidence="20">
    <location>
        <begin position="101"/>
        <end position="103"/>
    </location>
    <ligand>
        <name>UDP-N-acetyl-alpha-D-glucosamine</name>
        <dbReference type="ChEBI" id="CHEBI:57705"/>
    </ligand>
</feature>
<evidence type="ECO:0000256" key="7">
    <source>
        <dbReference type="ARBA" id="ARBA00022679"/>
    </source>
</evidence>
<keyword evidence="6 20" id="KW-0963">Cytoplasm</keyword>
<comment type="pathway">
    <text evidence="2 20">Nucleotide-sugar biosynthesis; UDP-N-acetyl-alpha-D-glucosamine biosynthesis; N-acetyl-alpha-D-glucosamine 1-phosphate from alpha-D-glucosamine 6-phosphate (route II): step 2/2.</text>
</comment>
<comment type="cofactor">
    <cofactor evidence="20">
        <name>Mg(2+)</name>
        <dbReference type="ChEBI" id="CHEBI:18420"/>
    </cofactor>
    <text evidence="20">Binds 1 Mg(2+) ion per subunit.</text>
</comment>
<accession>L0K7L7</accession>
<dbReference type="EC" id="2.3.1.157" evidence="20"/>
<evidence type="ECO:0000256" key="9">
    <source>
        <dbReference type="ARBA" id="ARBA00022723"/>
    </source>
</evidence>
<keyword evidence="14 20" id="KW-0511">Multifunctional enzyme</keyword>
<dbReference type="InterPro" id="IPR005835">
    <property type="entry name" value="NTP_transferase_dom"/>
</dbReference>
<comment type="catalytic activity">
    <reaction evidence="17 20">
        <text>alpha-D-glucosamine 1-phosphate + acetyl-CoA = N-acetyl-alpha-D-glucosamine 1-phosphate + CoA + H(+)</text>
        <dbReference type="Rhea" id="RHEA:13725"/>
        <dbReference type="ChEBI" id="CHEBI:15378"/>
        <dbReference type="ChEBI" id="CHEBI:57287"/>
        <dbReference type="ChEBI" id="CHEBI:57288"/>
        <dbReference type="ChEBI" id="CHEBI:57776"/>
        <dbReference type="ChEBI" id="CHEBI:58516"/>
        <dbReference type="EC" id="2.3.1.157"/>
    </reaction>
</comment>
<evidence type="ECO:0000256" key="13">
    <source>
        <dbReference type="ARBA" id="ARBA00022984"/>
    </source>
</evidence>
<evidence type="ECO:0000256" key="2">
    <source>
        <dbReference type="ARBA" id="ARBA00005166"/>
    </source>
</evidence>
<dbReference type="EMBL" id="CP003359">
    <property type="protein sequence ID" value="AGB40118.1"/>
    <property type="molecule type" value="Genomic_DNA"/>
</dbReference>
<feature type="binding site" evidence="20">
    <location>
        <position position="170"/>
    </location>
    <ligand>
        <name>UDP-N-acetyl-alpha-D-glucosamine</name>
        <dbReference type="ChEBI" id="CHEBI:57705"/>
    </ligand>
</feature>
<feature type="binding site" evidence="20">
    <location>
        <position position="377"/>
    </location>
    <ligand>
        <name>UDP-N-acetyl-alpha-D-glucosamine</name>
        <dbReference type="ChEBI" id="CHEBI:57705"/>
    </ligand>
</feature>
<comment type="pathway">
    <text evidence="3 20">Nucleotide-sugar biosynthesis; UDP-N-acetyl-alpha-D-glucosamine biosynthesis; UDP-N-acetyl-alpha-D-glucosamine from N-acetyl-alpha-D-glucosamine 1-phosphate: step 1/1.</text>
</comment>
<comment type="similarity">
    <text evidence="5 20">In the N-terminal section; belongs to the N-acetylglucosamine-1-phosphate uridyltransferase family.</text>
</comment>
<keyword evidence="8 20" id="KW-0548">Nucleotidyltransferase</keyword>
<dbReference type="InterPro" id="IPR038009">
    <property type="entry name" value="GlmU_C_LbH"/>
</dbReference>
<dbReference type="HOGENOM" id="CLU_029499_15_2_9"/>
<feature type="binding site" evidence="20">
    <location>
        <position position="155"/>
    </location>
    <ligand>
        <name>UDP-N-acetyl-alpha-D-glucosamine</name>
        <dbReference type="ChEBI" id="CHEBI:57705"/>
    </ligand>
</feature>
<evidence type="ECO:0000256" key="4">
    <source>
        <dbReference type="ARBA" id="ARBA00007707"/>
    </source>
</evidence>
<feature type="region of interest" description="Linker" evidence="20">
    <location>
        <begin position="231"/>
        <end position="251"/>
    </location>
</feature>
<dbReference type="GO" id="GO:0006048">
    <property type="term" value="P:UDP-N-acetylglucosamine biosynthetic process"/>
    <property type="evidence" value="ECO:0007669"/>
    <property type="project" value="UniProtKB-UniPathway"/>
</dbReference>
<dbReference type="HAMAP" id="MF_01631">
    <property type="entry name" value="GlmU"/>
    <property type="match status" value="1"/>
</dbReference>
<feature type="binding site" evidence="20">
    <location>
        <begin position="386"/>
        <end position="387"/>
    </location>
    <ligand>
        <name>acetyl-CoA</name>
        <dbReference type="ChEBI" id="CHEBI:57288"/>
    </ligand>
</feature>
<dbReference type="GO" id="GO:0005737">
    <property type="term" value="C:cytoplasm"/>
    <property type="evidence" value="ECO:0007669"/>
    <property type="project" value="UniProtKB-SubCell"/>
</dbReference>
<dbReference type="GO" id="GO:0003977">
    <property type="term" value="F:UDP-N-acetylglucosamine diphosphorylase activity"/>
    <property type="evidence" value="ECO:0007669"/>
    <property type="project" value="UniProtKB-UniRule"/>
</dbReference>
<evidence type="ECO:0000256" key="16">
    <source>
        <dbReference type="ARBA" id="ARBA00023316"/>
    </source>
</evidence>
<keyword evidence="15 20" id="KW-0012">Acyltransferase</keyword>
<keyword evidence="11 20" id="KW-0460">Magnesium</keyword>
<feature type="binding site" evidence="20">
    <location>
        <position position="333"/>
    </location>
    <ligand>
        <name>UDP-N-acetyl-alpha-D-glucosamine</name>
        <dbReference type="ChEBI" id="CHEBI:57705"/>
    </ligand>
</feature>
<dbReference type="UniPathway" id="UPA00973"/>
<feature type="binding site" evidence="20">
    <location>
        <begin position="9"/>
        <end position="12"/>
    </location>
    <ligand>
        <name>UDP-N-acetyl-alpha-D-glucosamine</name>
        <dbReference type="ChEBI" id="CHEBI:57705"/>
    </ligand>
</feature>
<evidence type="ECO:0000256" key="11">
    <source>
        <dbReference type="ARBA" id="ARBA00022842"/>
    </source>
</evidence>
<keyword evidence="12 20" id="KW-0133">Cell shape</keyword>
<comment type="subunit">
    <text evidence="20">Homotrimer.</text>
</comment>
<dbReference type="GO" id="GO:0000287">
    <property type="term" value="F:magnesium ion binding"/>
    <property type="evidence" value="ECO:0007669"/>
    <property type="project" value="UniProtKB-UniRule"/>
</dbReference>
<evidence type="ECO:0000256" key="3">
    <source>
        <dbReference type="ARBA" id="ARBA00005208"/>
    </source>
</evidence>
<evidence type="ECO:0000313" key="23">
    <source>
        <dbReference type="Proteomes" id="UP000010880"/>
    </source>
</evidence>
<dbReference type="InterPro" id="IPR005882">
    <property type="entry name" value="Bifunctional_GlmU"/>
</dbReference>
<dbReference type="Gene3D" id="2.160.10.10">
    <property type="entry name" value="Hexapeptide repeat proteins"/>
    <property type="match status" value="1"/>
</dbReference>
<keyword evidence="7 20" id="KW-0808">Transferase</keyword>
<comment type="catalytic activity">
    <reaction evidence="18 20">
        <text>N-acetyl-alpha-D-glucosamine 1-phosphate + UTP + H(+) = UDP-N-acetyl-alpha-D-glucosamine + diphosphate</text>
        <dbReference type="Rhea" id="RHEA:13509"/>
        <dbReference type="ChEBI" id="CHEBI:15378"/>
        <dbReference type="ChEBI" id="CHEBI:33019"/>
        <dbReference type="ChEBI" id="CHEBI:46398"/>
        <dbReference type="ChEBI" id="CHEBI:57705"/>
        <dbReference type="ChEBI" id="CHEBI:57776"/>
        <dbReference type="EC" id="2.7.7.23"/>
    </reaction>
</comment>
<keyword evidence="9 20" id="KW-0479">Metal-binding</keyword>
<dbReference type="KEGG" id="hhl:Halha_0098"/>
<keyword evidence="23" id="KW-1185">Reference proteome</keyword>
<evidence type="ECO:0000256" key="12">
    <source>
        <dbReference type="ARBA" id="ARBA00022960"/>
    </source>
</evidence>
<comment type="similarity">
    <text evidence="4 20">In the C-terminal section; belongs to the transferase hexapeptide repeat family.</text>
</comment>
<dbReference type="AlphaFoldDB" id="L0K7L7"/>
<dbReference type="eggNOG" id="COG1207">
    <property type="taxonomic scope" value="Bacteria"/>
</dbReference>
<evidence type="ECO:0000256" key="18">
    <source>
        <dbReference type="ARBA" id="ARBA00048493"/>
    </source>
</evidence>
<dbReference type="NCBIfam" id="NF010934">
    <property type="entry name" value="PRK14354.1"/>
    <property type="match status" value="1"/>
</dbReference>
<evidence type="ECO:0000313" key="22">
    <source>
        <dbReference type="EMBL" id="AGB40118.1"/>
    </source>
</evidence>
<sequence length="448" mass="48284">MSELAIITLAAGKGTRMKSDLPKVLHKVAGKSMVQHAVDTADKLNPIHNIVVVGYKSNQVEAKTKGDLQFVMQEEQLGTGHAVMQTEDRLSDFEGTVLVMYGDTPLLTANTLDELVTKHQQEDAAATILTAKIDDPSGYGRIVRNQSGQVVKIVEDKDTTVDEAKIKEINTGICCFDSQLLWEALEEITPNNEQGEYYLTDVAGVLAKQEKNVTAVVAKDREETVGVNTKVHLAKAESILRTRVCNKHLQQGVTIIDPQNTYIDSGVEIGRDSIIYPFTFLEGDTKIGEEVIVGPRNRIKDSIIGNRVEIEASTVVDSQIGAGTVIGPYAYLRPGTKVGRDAKIGDFVEVKQSEIGDKTKVPHLSYIGDTTIGEKTNVGAGSITANYDGQDKHKTVIGDNTFIGSDTTLVAPIRVGDNAATGAGAVVTKDVETDQTVIGVPAKPKDDN</sequence>
<dbReference type="InterPro" id="IPR050065">
    <property type="entry name" value="GlmU-like"/>
</dbReference>
<dbReference type="GO" id="GO:0019134">
    <property type="term" value="F:glucosamine-1-phosphate N-acetyltransferase activity"/>
    <property type="evidence" value="ECO:0007669"/>
    <property type="project" value="UniProtKB-UniRule"/>
</dbReference>
<dbReference type="Pfam" id="PF00132">
    <property type="entry name" value="Hexapep"/>
    <property type="match status" value="2"/>
</dbReference>
<feature type="binding site" evidence="20">
    <location>
        <position position="351"/>
    </location>
    <ligand>
        <name>UDP-N-acetyl-alpha-D-glucosamine</name>
        <dbReference type="ChEBI" id="CHEBI:57705"/>
    </ligand>
</feature>
<feature type="binding site" evidence="20">
    <location>
        <position position="23"/>
    </location>
    <ligand>
        <name>UDP-N-acetyl-alpha-D-glucosamine</name>
        <dbReference type="ChEBI" id="CHEBI:57705"/>
    </ligand>
</feature>
<gene>
    <name evidence="20" type="primary">glmU</name>
    <name evidence="22" type="ordered locus">Halha_0098</name>
</gene>
<feature type="binding site" evidence="20">
    <location>
        <position position="423"/>
    </location>
    <ligand>
        <name>acetyl-CoA</name>
        <dbReference type="ChEBI" id="CHEBI:57288"/>
    </ligand>
</feature>
<proteinExistence type="inferred from homology"/>
<feature type="binding site" evidence="20">
    <location>
        <position position="380"/>
    </location>
    <ligand>
        <name>acetyl-CoA</name>
        <dbReference type="ChEBI" id="CHEBI:57288"/>
    </ligand>
</feature>
<dbReference type="SUPFAM" id="SSF53448">
    <property type="entry name" value="Nucleotide-diphospho-sugar transferases"/>
    <property type="match status" value="1"/>
</dbReference>
<feature type="active site" description="Proton acceptor" evidence="20">
    <location>
        <position position="363"/>
    </location>
</feature>
<dbReference type="GO" id="GO:0000902">
    <property type="term" value="P:cell morphogenesis"/>
    <property type="evidence" value="ECO:0007669"/>
    <property type="project" value="UniProtKB-UniRule"/>
</dbReference>
<evidence type="ECO:0000259" key="21">
    <source>
        <dbReference type="Pfam" id="PF00483"/>
    </source>
</evidence>
<dbReference type="Gene3D" id="3.90.550.10">
    <property type="entry name" value="Spore Coat Polysaccharide Biosynthesis Protein SpsA, Chain A"/>
    <property type="match status" value="1"/>
</dbReference>
<dbReference type="STRING" id="748449.Halha_0098"/>
<keyword evidence="16 20" id="KW-0961">Cell wall biogenesis/degradation</keyword>
<dbReference type="GO" id="GO:0008360">
    <property type="term" value="P:regulation of cell shape"/>
    <property type="evidence" value="ECO:0007669"/>
    <property type="project" value="UniProtKB-KW"/>
</dbReference>
<evidence type="ECO:0000256" key="14">
    <source>
        <dbReference type="ARBA" id="ARBA00023268"/>
    </source>
</evidence>
<dbReference type="CDD" id="cd02540">
    <property type="entry name" value="GT2_GlmU_N_bac"/>
    <property type="match status" value="1"/>
</dbReference>
<dbReference type="SUPFAM" id="SSF51161">
    <property type="entry name" value="Trimeric LpxA-like enzymes"/>
    <property type="match status" value="1"/>
</dbReference>
<comment type="function">
    <text evidence="19 20">Catalyzes the last two sequential reactions in the de novo biosynthetic pathway for UDP-N-acetylglucosamine (UDP-GlcNAc). The C-terminal domain catalyzes the transfer of acetyl group from acetyl coenzyme A to glucosamine-1-phosphate (GlcN-1-P) to produce N-acetylglucosamine-1-phosphate (GlcNAc-1-P), which is converted into UDP-GlcNAc by the transfer of uridine 5-monophosphate (from uridine 5-triphosphate), a reaction catalyzed by the N-terminal domain.</text>
</comment>
<evidence type="ECO:0000256" key="10">
    <source>
        <dbReference type="ARBA" id="ARBA00022737"/>
    </source>
</evidence>